<dbReference type="SUPFAM" id="SSF52172">
    <property type="entry name" value="CheY-like"/>
    <property type="match status" value="1"/>
</dbReference>
<dbReference type="Pfam" id="PF02518">
    <property type="entry name" value="HATPase_c"/>
    <property type="match status" value="1"/>
</dbReference>
<dbReference type="InterPro" id="IPR018060">
    <property type="entry name" value="HTH_AraC"/>
</dbReference>
<evidence type="ECO:0000256" key="8">
    <source>
        <dbReference type="SAM" id="Phobius"/>
    </source>
</evidence>
<dbReference type="InterPro" id="IPR005467">
    <property type="entry name" value="His_kinase_dom"/>
</dbReference>
<keyword evidence="13" id="KW-1185">Reference proteome</keyword>
<evidence type="ECO:0000256" key="5">
    <source>
        <dbReference type="ARBA" id="ARBA00023125"/>
    </source>
</evidence>
<dbReference type="InterPro" id="IPR018062">
    <property type="entry name" value="HTH_AraC-typ_CS"/>
</dbReference>
<dbReference type="PRINTS" id="PR00344">
    <property type="entry name" value="BCTRLSENSOR"/>
</dbReference>
<dbReference type="PROSITE" id="PS50109">
    <property type="entry name" value="HIS_KIN"/>
    <property type="match status" value="1"/>
</dbReference>
<evidence type="ECO:0000256" key="7">
    <source>
        <dbReference type="PROSITE-ProRule" id="PRU00169"/>
    </source>
</evidence>
<gene>
    <name evidence="12" type="ORF">JI741_30375</name>
</gene>
<keyword evidence="5" id="KW-0238">DNA-binding</keyword>
<dbReference type="PANTHER" id="PTHR43547:SF2">
    <property type="entry name" value="HYBRID SIGNAL TRANSDUCTION HISTIDINE KINASE C"/>
    <property type="match status" value="1"/>
</dbReference>
<feature type="domain" description="Response regulatory" evidence="11">
    <location>
        <begin position="1113"/>
        <end position="1228"/>
    </location>
</feature>
<dbReference type="SUPFAM" id="SSF46689">
    <property type="entry name" value="Homeodomain-like"/>
    <property type="match status" value="1"/>
</dbReference>
<dbReference type="InterPro" id="IPR036890">
    <property type="entry name" value="HATPase_C_sf"/>
</dbReference>
<feature type="domain" description="Histidine kinase" evidence="10">
    <location>
        <begin position="846"/>
        <end position="1071"/>
    </location>
</feature>
<dbReference type="PROSITE" id="PS00041">
    <property type="entry name" value="HTH_ARAC_FAMILY_1"/>
    <property type="match status" value="1"/>
</dbReference>
<keyword evidence="8" id="KW-0472">Membrane</keyword>
<evidence type="ECO:0000256" key="1">
    <source>
        <dbReference type="ARBA" id="ARBA00000085"/>
    </source>
</evidence>
<accession>A0ABS1L211</accession>
<dbReference type="SUPFAM" id="SSF63829">
    <property type="entry name" value="Calcium-dependent phosphotriesterase"/>
    <property type="match status" value="3"/>
</dbReference>
<evidence type="ECO:0000259" key="10">
    <source>
        <dbReference type="PROSITE" id="PS50109"/>
    </source>
</evidence>
<dbReference type="InterPro" id="IPR011006">
    <property type="entry name" value="CheY-like_superfamily"/>
</dbReference>
<protein>
    <recommendedName>
        <fullName evidence="2">histidine kinase</fullName>
        <ecNumber evidence="2">2.7.13.3</ecNumber>
    </recommendedName>
</protein>
<evidence type="ECO:0000313" key="12">
    <source>
        <dbReference type="EMBL" id="MBL0745577.1"/>
    </source>
</evidence>
<dbReference type="Pfam" id="PF12833">
    <property type="entry name" value="HTH_18"/>
    <property type="match status" value="1"/>
</dbReference>
<comment type="caution">
    <text evidence="12">The sequence shown here is derived from an EMBL/GenBank/DDBJ whole genome shotgun (WGS) entry which is preliminary data.</text>
</comment>
<dbReference type="Gene3D" id="1.10.10.60">
    <property type="entry name" value="Homeodomain-like"/>
    <property type="match status" value="2"/>
</dbReference>
<dbReference type="InterPro" id="IPR015943">
    <property type="entry name" value="WD40/YVTN_repeat-like_dom_sf"/>
</dbReference>
<dbReference type="InterPro" id="IPR003594">
    <property type="entry name" value="HATPase_dom"/>
</dbReference>
<dbReference type="InterPro" id="IPR013783">
    <property type="entry name" value="Ig-like_fold"/>
</dbReference>
<keyword evidence="8" id="KW-1133">Transmembrane helix</keyword>
<dbReference type="Gene3D" id="2.130.10.10">
    <property type="entry name" value="YVTN repeat-like/Quinoprotein amine dehydrogenase"/>
    <property type="match status" value="3"/>
</dbReference>
<dbReference type="SMART" id="SM00448">
    <property type="entry name" value="REC"/>
    <property type="match status" value="1"/>
</dbReference>
<dbReference type="SUPFAM" id="SSF47384">
    <property type="entry name" value="Homodimeric domain of signal transducing histidine kinase"/>
    <property type="match status" value="1"/>
</dbReference>
<name>A0ABS1L211_9BACT</name>
<dbReference type="Gene3D" id="2.60.40.10">
    <property type="entry name" value="Immunoglobulins"/>
    <property type="match status" value="1"/>
</dbReference>
<evidence type="ECO:0000259" key="9">
    <source>
        <dbReference type="PROSITE" id="PS01124"/>
    </source>
</evidence>
<dbReference type="InterPro" id="IPR036097">
    <property type="entry name" value="HisK_dim/P_sf"/>
</dbReference>
<proteinExistence type="predicted"/>
<dbReference type="SMART" id="SM00388">
    <property type="entry name" value="HisKA"/>
    <property type="match status" value="1"/>
</dbReference>
<comment type="catalytic activity">
    <reaction evidence="1">
        <text>ATP + protein L-histidine = ADP + protein N-phospho-L-histidine.</text>
        <dbReference type="EC" id="2.7.13.3"/>
    </reaction>
</comment>
<dbReference type="InterPro" id="IPR011110">
    <property type="entry name" value="Reg_prop"/>
</dbReference>
<dbReference type="PANTHER" id="PTHR43547">
    <property type="entry name" value="TWO-COMPONENT HISTIDINE KINASE"/>
    <property type="match status" value="1"/>
</dbReference>
<dbReference type="InterPro" id="IPR004358">
    <property type="entry name" value="Sig_transdc_His_kin-like_C"/>
</dbReference>
<dbReference type="Pfam" id="PF00512">
    <property type="entry name" value="HisKA"/>
    <property type="match status" value="1"/>
</dbReference>
<dbReference type="Pfam" id="PF07495">
    <property type="entry name" value="Y_Y_Y"/>
    <property type="match status" value="1"/>
</dbReference>
<dbReference type="Proteomes" id="UP000613030">
    <property type="component" value="Unassembled WGS sequence"/>
</dbReference>
<evidence type="ECO:0000256" key="6">
    <source>
        <dbReference type="ARBA" id="ARBA00023163"/>
    </source>
</evidence>
<dbReference type="InterPro" id="IPR011123">
    <property type="entry name" value="Y_Y_Y"/>
</dbReference>
<keyword evidence="3 7" id="KW-0597">Phosphoprotein</keyword>
<dbReference type="EMBL" id="JAERRB010000017">
    <property type="protein sequence ID" value="MBL0745577.1"/>
    <property type="molecule type" value="Genomic_DNA"/>
</dbReference>
<evidence type="ECO:0000256" key="2">
    <source>
        <dbReference type="ARBA" id="ARBA00012438"/>
    </source>
</evidence>
<dbReference type="Gene3D" id="3.40.50.2300">
    <property type="match status" value="1"/>
</dbReference>
<keyword evidence="6" id="KW-0804">Transcription</keyword>
<dbReference type="Gene3D" id="1.10.287.130">
    <property type="match status" value="1"/>
</dbReference>
<sequence>MTVLIILGSFFGYAQSSVFSPVAPEAISNSFVRCFYKDSNGYMWLGMGDGLIRYDGTNTYRYEHDPDDKFSLCHSSINVIVEDDRHRLWIGTALGLCIYDRELDHFINVDSIASNTNHLNNRYITSLSFDQEGRRVWIGTHGGGVNVYDPKTSSFAYLTDATDGKLSAATNYVNSLLCIDDQMWCGTKGGLKLFNTSETVAEPLTFAGEVLPARQITQLVSDKSGNIWMASMNGEIFKLIPGNGYYTVNLILSGERAYGASWNSILTLNMDGYGNLWIGGENSGVNYLDTKTGRVTRYLAEEGNPKKIPTNSIRAVYTDDAGLTWVGTFNRGAYLVDNQARKFSQYQYGVYKENDLVGKNVRSFAEDLNGNVWVAFDGLGLGKIDAKTHALQDCASLNEKLANKFVTALICDRHGNLWVGTGGYGVYKLNIETLELRNYAMRSQGFGDDKTSCLYEDKSGTLWAGSSGSGLFYFDEKTQRFVVLCEQGKPNYITRTSYVSDVLEDADGVLWVGTMYGLYALEKKSDRGYAYRWFIQNDAPGSISSSGIQTLYEDRKKNLWVGTTDNGLNVKARGAVAFKSFRKKEGLPSNTIRAITSDASGNLWLSGNMGLSMLDQQTHTIVNYSRKEGLASNDFYPNACLRSSSGKVFFGSNNGFNAFYPDSVRSDPGKPKVYLSDLKINNQSAGIGTKGSPLKKHVSLTSSIALSYDQRSFSIDFVAIQFGPSSRQRYAYKLDGFDEDWNFVGTNHSATYTNIDPGDYVFLVKASHGDGLWNEAPTQLRITIHQALWKTWWAVCLYMICLACLIFFVAKVRIERVNMKNQLVLERLAREKEHDLSESKTQFFTNISHEFRTPLSLILMPLESLITGEDVSATVKERICTAYKNADKMMRLVNELMDFNKIENGSLKLNPQHGELVEFIRNVALLFSDVADKRNITFSIRAELLSLKGWFDRDKLERMLVNVLSNAFKFTADGGQINVIINAGEMTTSHGTCRCLELIVEDNGMGISPEEIPRIFDKFYQAKSAAKVSNPGTGIGLSLTKALIELHQGTIHVASAPDKETKFIIVIPIDADVYAVENRVESPGDIFHTKAGIFEEGAPYVSIARDGGKDRYEILVVEDNQELREYISDELKHEFTVWQAEHGQEGLRMATEKSPDLIISDILMAQKTGIELCREVKSDIKTSHIPFILLTAKATVEDQIAGIETGADVYITKPFSVRLLLTHVRSLIESRQKLYAHFSQDVYLLPAKMATNDLDQAFLQRAVDYIIEHIQDGQLGVDSIATLFNLSRVQVYRKIKALTGKTAVEFIRMVRLKQALKLMETKQYTLSEIAYQTGFNSASYFTRSFKEEYGKAPSEFLGLAS</sequence>
<feature type="transmembrane region" description="Helical" evidence="8">
    <location>
        <begin position="791"/>
        <end position="810"/>
    </location>
</feature>
<keyword evidence="8" id="KW-0812">Transmembrane</keyword>
<dbReference type="EC" id="2.7.13.3" evidence="2"/>
<dbReference type="CDD" id="cd00082">
    <property type="entry name" value="HisKA"/>
    <property type="match status" value="1"/>
</dbReference>
<dbReference type="InterPro" id="IPR001789">
    <property type="entry name" value="Sig_transdc_resp-reg_receiver"/>
</dbReference>
<dbReference type="Pfam" id="PF00072">
    <property type="entry name" value="Response_reg"/>
    <property type="match status" value="1"/>
</dbReference>
<dbReference type="PROSITE" id="PS50110">
    <property type="entry name" value="RESPONSE_REGULATORY"/>
    <property type="match status" value="1"/>
</dbReference>
<keyword evidence="4" id="KW-0805">Transcription regulation</keyword>
<dbReference type="SMART" id="SM00387">
    <property type="entry name" value="HATPase_c"/>
    <property type="match status" value="1"/>
</dbReference>
<evidence type="ECO:0000256" key="3">
    <source>
        <dbReference type="ARBA" id="ARBA00022553"/>
    </source>
</evidence>
<dbReference type="PROSITE" id="PS01124">
    <property type="entry name" value="HTH_ARAC_FAMILY_2"/>
    <property type="match status" value="1"/>
</dbReference>
<dbReference type="InterPro" id="IPR009057">
    <property type="entry name" value="Homeodomain-like_sf"/>
</dbReference>
<dbReference type="InterPro" id="IPR003661">
    <property type="entry name" value="HisK_dim/P_dom"/>
</dbReference>
<evidence type="ECO:0000313" key="13">
    <source>
        <dbReference type="Proteomes" id="UP000613030"/>
    </source>
</evidence>
<feature type="modified residue" description="4-aspartylphosphate" evidence="7">
    <location>
        <position position="1161"/>
    </location>
</feature>
<dbReference type="SMART" id="SM00342">
    <property type="entry name" value="HTH_ARAC"/>
    <property type="match status" value="1"/>
</dbReference>
<dbReference type="CDD" id="cd17574">
    <property type="entry name" value="REC_OmpR"/>
    <property type="match status" value="1"/>
</dbReference>
<reference evidence="12 13" key="1">
    <citation type="submission" date="2021-01" db="EMBL/GenBank/DDBJ databases">
        <title>Chryseolinea sp. Jin1 Genome sequencing and assembly.</title>
        <authorList>
            <person name="Kim I."/>
        </authorList>
    </citation>
    <scope>NUCLEOTIDE SEQUENCE [LARGE SCALE GENOMIC DNA]</scope>
    <source>
        <strain evidence="12 13">Jin1</strain>
    </source>
</reference>
<evidence type="ECO:0000256" key="4">
    <source>
        <dbReference type="ARBA" id="ARBA00023015"/>
    </source>
</evidence>
<dbReference type="SUPFAM" id="SSF55874">
    <property type="entry name" value="ATPase domain of HSP90 chaperone/DNA topoisomerase II/histidine kinase"/>
    <property type="match status" value="1"/>
</dbReference>
<evidence type="ECO:0000259" key="11">
    <source>
        <dbReference type="PROSITE" id="PS50110"/>
    </source>
</evidence>
<dbReference type="Gene3D" id="3.30.565.10">
    <property type="entry name" value="Histidine kinase-like ATPase, C-terminal domain"/>
    <property type="match status" value="1"/>
</dbReference>
<dbReference type="Pfam" id="PF07494">
    <property type="entry name" value="Reg_prop"/>
    <property type="match status" value="6"/>
</dbReference>
<organism evidence="12 13">
    <name type="scientific">Chryseolinea lacunae</name>
    <dbReference type="NCBI Taxonomy" id="2801331"/>
    <lineage>
        <taxon>Bacteria</taxon>
        <taxon>Pseudomonadati</taxon>
        <taxon>Bacteroidota</taxon>
        <taxon>Cytophagia</taxon>
        <taxon>Cytophagales</taxon>
        <taxon>Fulvivirgaceae</taxon>
        <taxon>Chryseolinea</taxon>
    </lineage>
</organism>
<feature type="domain" description="HTH araC/xylS-type" evidence="9">
    <location>
        <begin position="1260"/>
        <end position="1359"/>
    </location>
</feature>